<gene>
    <name evidence="2" type="ORF">IEQ31_32435</name>
</gene>
<accession>A0ABR8LAC4</accession>
<feature type="transmembrane region" description="Helical" evidence="1">
    <location>
        <begin position="170"/>
        <end position="190"/>
    </location>
</feature>
<evidence type="ECO:0000256" key="1">
    <source>
        <dbReference type="SAM" id="Phobius"/>
    </source>
</evidence>
<organism evidence="2 3">
    <name type="scientific">Microbispora bryophytorum subsp. camponoti</name>
    <dbReference type="NCBI Taxonomy" id="1677852"/>
    <lineage>
        <taxon>Bacteria</taxon>
        <taxon>Bacillati</taxon>
        <taxon>Actinomycetota</taxon>
        <taxon>Actinomycetes</taxon>
        <taxon>Streptosporangiales</taxon>
        <taxon>Streptosporangiaceae</taxon>
        <taxon>Microbispora</taxon>
    </lineage>
</organism>
<sequence>MPRRSWVLWAAAALTAVAPALLFWVVSVVTGDDGSRTYITMFQRSCLGWDIHNQILLWVYPVKAFPLFSYGGAPLIVLGFVGWCLSLRGGRAGLGRILGRCVAVVLLALGLPDFLLPTLDVALGPVCLDAWGPPERFSTQIAWGLYDCVAPVLVLFAVRVPRRAYIRRGPVIRTTAAVLAVTAVVLLPAASAPPGRVSGERELDCAGFGDGTVTGLSAADKRFLCTVRGHDRPYDLGVEGWDEVSDQDVLAQGRHLCALATRHGGDIAARAVSEAPQASLAGALADLCPAVAGAQQAEADRRQAESDAYVAQKERACAAHPRHRPKVLPVRQRRATMWTEFWTIDGWEEGYEGEGDPPDLVEDLVGGGRGTLAIWAADEVGHACVTAESYTRRPPPETRGWEEVVEVGYESPTGALALSDGDGTRLRGLTTRGPGSYRVRVHLRGRELVYQVAYPPDGAVELLVQVFPGTAKKPVVYK</sequence>
<keyword evidence="3" id="KW-1185">Reference proteome</keyword>
<feature type="transmembrane region" description="Helical" evidence="1">
    <location>
        <begin position="97"/>
        <end position="117"/>
    </location>
</feature>
<protein>
    <submittedName>
        <fullName evidence="2">Uncharacterized protein</fullName>
    </submittedName>
</protein>
<proteinExistence type="predicted"/>
<feature type="transmembrane region" description="Helical" evidence="1">
    <location>
        <begin position="67"/>
        <end position="85"/>
    </location>
</feature>
<evidence type="ECO:0000313" key="3">
    <source>
        <dbReference type="Proteomes" id="UP000653231"/>
    </source>
</evidence>
<dbReference type="Proteomes" id="UP000653231">
    <property type="component" value="Unassembled WGS sequence"/>
</dbReference>
<keyword evidence="1" id="KW-0472">Membrane</keyword>
<dbReference type="EMBL" id="JACXRZ010000036">
    <property type="protein sequence ID" value="MBD3147854.1"/>
    <property type="molecule type" value="Genomic_DNA"/>
</dbReference>
<name>A0ABR8LAC4_9ACTN</name>
<comment type="caution">
    <text evidence="2">The sequence shown here is derived from an EMBL/GenBank/DDBJ whole genome shotgun (WGS) entry which is preliminary data.</text>
</comment>
<evidence type="ECO:0000313" key="2">
    <source>
        <dbReference type="EMBL" id="MBD3147854.1"/>
    </source>
</evidence>
<dbReference type="RefSeq" id="WP_191054993.1">
    <property type="nucleotide sequence ID" value="NZ_JACXRZ010000036.1"/>
</dbReference>
<keyword evidence="1" id="KW-0812">Transmembrane</keyword>
<feature type="transmembrane region" description="Helical" evidence="1">
    <location>
        <begin position="137"/>
        <end position="158"/>
    </location>
</feature>
<reference evidence="2 3" key="1">
    <citation type="submission" date="2020-09" db="EMBL/GenBank/DDBJ databases">
        <title>Actinomycete isolated from the Camponotus japonicus Mayr.</title>
        <authorList>
            <person name="Gong X."/>
        </authorList>
    </citation>
    <scope>NUCLEOTIDE SEQUENCE [LARGE SCALE GENOMIC DNA]</scope>
    <source>
        <strain evidence="2 3">2C-HV3</strain>
    </source>
</reference>
<keyword evidence="1" id="KW-1133">Transmembrane helix</keyword>